<sequence>MPSRRHFLAGLAAASSLPAMGWAAAGSPVYLAAARDPSGAYALFGLDGTGHDIFRIPLPDRGHAAAAHPTAPEAVAFARRPGRFALVIDCEKGRVAHRLDAPEGRHFYGHGAFLQGGAILATSENEIDSGEGRIGLWSRADGYARIGEIASGGVGPHEIRRWAEDVLVVANGGIRTHPDSGREKLNIDVMRPNLSYVSFSGEVLEQVSLPDDLHKNSIRHLALAPDGQVAFAMQWQGEPGDGVPLLGLHRRGEDPILAEADLAEQIAMQGYAGSVAFAVDGGAVGITSPRGGRLHVFDNKGSFLASHRRADVCGLAPGRGGFVATDGLGGILSLQEATLSRLTTAKRAWDNHLVAIDA</sequence>
<evidence type="ECO:0000313" key="2">
    <source>
        <dbReference type="EMBL" id="WCE70556.1"/>
    </source>
</evidence>
<accession>A0AAX3LQ99</accession>
<dbReference type="EMBL" id="CP116423">
    <property type="protein sequence ID" value="WCE70556.1"/>
    <property type="molecule type" value="Genomic_DNA"/>
</dbReference>
<proteinExistence type="predicted"/>
<protein>
    <submittedName>
        <fullName evidence="2">DUF1513 domain-containing protein</fullName>
    </submittedName>
</protein>
<dbReference type="SUPFAM" id="SSF50969">
    <property type="entry name" value="YVTN repeat-like/Quinoprotein amine dehydrogenase"/>
    <property type="match status" value="1"/>
</dbReference>
<dbReference type="InterPro" id="IPR011044">
    <property type="entry name" value="Quino_amine_DH_bsu"/>
</dbReference>
<dbReference type="AlphaFoldDB" id="A0AAX3LQ99"/>
<dbReference type="Proteomes" id="UP001210770">
    <property type="component" value="Chromosome"/>
</dbReference>
<dbReference type="PIRSF" id="PIRSF028101">
    <property type="entry name" value="UCP028101"/>
    <property type="match status" value="1"/>
</dbReference>
<dbReference type="InterPro" id="IPR008311">
    <property type="entry name" value="UCP028101"/>
</dbReference>
<gene>
    <name evidence="2" type="ORF">PL336_01525</name>
</gene>
<evidence type="ECO:0000256" key="1">
    <source>
        <dbReference type="SAM" id="SignalP"/>
    </source>
</evidence>
<dbReference type="Pfam" id="PF07433">
    <property type="entry name" value="DUF1513"/>
    <property type="match status" value="1"/>
</dbReference>
<keyword evidence="1" id="KW-0732">Signal</keyword>
<evidence type="ECO:0000313" key="3">
    <source>
        <dbReference type="Proteomes" id="UP001210770"/>
    </source>
</evidence>
<feature type="signal peptide" evidence="1">
    <location>
        <begin position="1"/>
        <end position="25"/>
    </location>
</feature>
<dbReference type="InterPro" id="IPR006311">
    <property type="entry name" value="TAT_signal"/>
</dbReference>
<feature type="chain" id="PRO_5043971154" evidence="1">
    <location>
        <begin position="26"/>
        <end position="358"/>
    </location>
</feature>
<name>A0AAX3LQ99_9RHOB</name>
<organism evidence="2 3">
    <name type="scientific">Sulfitobacter faviae</name>
    <dbReference type="NCBI Taxonomy" id="1775881"/>
    <lineage>
        <taxon>Bacteria</taxon>
        <taxon>Pseudomonadati</taxon>
        <taxon>Pseudomonadota</taxon>
        <taxon>Alphaproteobacteria</taxon>
        <taxon>Rhodobacterales</taxon>
        <taxon>Roseobacteraceae</taxon>
        <taxon>Sulfitobacter</taxon>
    </lineage>
</organism>
<reference evidence="2" key="1">
    <citation type="submission" date="2023-01" db="EMBL/GenBank/DDBJ databases">
        <title>Comparative genomic analysis of cold water coral derived Sulfitobacter faviae: insights into their metabolism and habitat adaptation.</title>
        <authorList>
            <person name="Guo Y."/>
            <person name="Lin S."/>
            <person name="Huang Z."/>
            <person name="Tang K."/>
            <person name="Wang X."/>
        </authorList>
    </citation>
    <scope>NUCLEOTIDE SEQUENCE</scope>
    <source>
        <strain evidence="2">SCSIO W_1865</strain>
    </source>
</reference>
<dbReference type="PROSITE" id="PS51318">
    <property type="entry name" value="TAT"/>
    <property type="match status" value="1"/>
</dbReference>
<dbReference type="RefSeq" id="WP_271688802.1">
    <property type="nucleotide sequence ID" value="NZ_CP116423.1"/>
</dbReference>